<comment type="caution">
    <text evidence="2">The sequence shown here is derived from an EMBL/GenBank/DDBJ whole genome shotgun (WGS) entry which is preliminary data.</text>
</comment>
<protein>
    <submittedName>
        <fullName evidence="2">Uncharacterized protein</fullName>
    </submittedName>
</protein>
<evidence type="ECO:0000313" key="2">
    <source>
        <dbReference type="EMBL" id="MPN62670.1"/>
    </source>
</evidence>
<organism evidence="2">
    <name type="scientific">bioreactor metagenome</name>
    <dbReference type="NCBI Taxonomy" id="1076179"/>
    <lineage>
        <taxon>unclassified sequences</taxon>
        <taxon>metagenomes</taxon>
        <taxon>ecological metagenomes</taxon>
    </lineage>
</organism>
<sequence length="30" mass="3507">MGLEMTINEMEERGNEVHEKTLQARDFLKG</sequence>
<accession>A0A645JHU2</accession>
<evidence type="ECO:0000256" key="1">
    <source>
        <dbReference type="SAM" id="MobiDB-lite"/>
    </source>
</evidence>
<reference evidence="2" key="1">
    <citation type="submission" date="2019-08" db="EMBL/GenBank/DDBJ databases">
        <authorList>
            <person name="Kucharzyk K."/>
            <person name="Murdoch R.W."/>
            <person name="Higgins S."/>
            <person name="Loffler F."/>
        </authorList>
    </citation>
    <scope>NUCLEOTIDE SEQUENCE</scope>
</reference>
<feature type="region of interest" description="Disordered" evidence="1">
    <location>
        <begin position="1"/>
        <end position="30"/>
    </location>
</feature>
<name>A0A645JHU2_9ZZZZ</name>
<feature type="compositionally biased region" description="Basic and acidic residues" evidence="1">
    <location>
        <begin position="10"/>
        <end position="30"/>
    </location>
</feature>
<proteinExistence type="predicted"/>
<dbReference type="AlphaFoldDB" id="A0A645JHU2"/>
<dbReference type="EMBL" id="VSSQ01141023">
    <property type="protein sequence ID" value="MPN62670.1"/>
    <property type="molecule type" value="Genomic_DNA"/>
</dbReference>
<gene>
    <name evidence="2" type="ORF">SDC9_210422</name>
</gene>